<gene>
    <name evidence="2" type="ORF">E0687_09920</name>
</gene>
<dbReference type="RefSeq" id="WP_135260710.1">
    <property type="nucleotide sequence ID" value="NZ_SJZF01000018.1"/>
</dbReference>
<proteinExistence type="predicted"/>
<dbReference type="EMBL" id="SJZF01000018">
    <property type="protein sequence ID" value="TFU25613.1"/>
    <property type="molecule type" value="Genomic_DNA"/>
</dbReference>
<accession>A0A4Y9FAR9</accession>
<dbReference type="AlphaFoldDB" id="A0A4Y9FAR9"/>
<name>A0A4Y9FAR9_9DEIN</name>
<evidence type="ECO:0000313" key="3">
    <source>
        <dbReference type="Proteomes" id="UP000297668"/>
    </source>
</evidence>
<organism evidence="2 3">
    <name type="scientific">Thermus tengchongensis</name>
    <dbReference type="NCBI Taxonomy" id="1214928"/>
    <lineage>
        <taxon>Bacteria</taxon>
        <taxon>Thermotogati</taxon>
        <taxon>Deinococcota</taxon>
        <taxon>Deinococci</taxon>
        <taxon>Thermales</taxon>
        <taxon>Thermaceae</taxon>
        <taxon>Thermus</taxon>
    </lineage>
</organism>
<protein>
    <submittedName>
        <fullName evidence="2">Uncharacterized protein</fullName>
    </submittedName>
</protein>
<reference evidence="2 3" key="1">
    <citation type="submission" date="2019-03" db="EMBL/GenBank/DDBJ databases">
        <title>Thermus tengchongensis species for the arsenic transformation mechanism.</title>
        <authorList>
            <person name="Yuan G.C."/>
        </authorList>
    </citation>
    <scope>NUCLEOTIDE SEQUENCE [LARGE SCALE GENOMIC DNA]</scope>
    <source>
        <strain evidence="2 3">15W</strain>
    </source>
</reference>
<comment type="caution">
    <text evidence="2">The sequence shown here is derived from an EMBL/GenBank/DDBJ whole genome shotgun (WGS) entry which is preliminary data.</text>
</comment>
<evidence type="ECO:0000256" key="1">
    <source>
        <dbReference type="SAM" id="MobiDB-lite"/>
    </source>
</evidence>
<evidence type="ECO:0000313" key="2">
    <source>
        <dbReference type="EMBL" id="TFU25613.1"/>
    </source>
</evidence>
<sequence>MITTTRVPEEMVSAFDVPGYILVRDEPPYERVAELGRSVAIAELDRALREGSLPAEAVPAPEGVSEPGAGENPEGTSRPRCKR</sequence>
<feature type="region of interest" description="Disordered" evidence="1">
    <location>
        <begin position="52"/>
        <end position="83"/>
    </location>
</feature>
<dbReference type="Proteomes" id="UP000297668">
    <property type="component" value="Unassembled WGS sequence"/>
</dbReference>